<keyword evidence="3" id="KW-0862">Zinc</keyword>
<dbReference type="SUPFAM" id="SSF49899">
    <property type="entry name" value="Concanavalin A-like lectins/glucanases"/>
    <property type="match status" value="1"/>
</dbReference>
<feature type="domain" description="B box-type" evidence="7">
    <location>
        <begin position="80"/>
        <end position="121"/>
    </location>
</feature>
<dbReference type="PROSITE" id="PS50188">
    <property type="entry name" value="B302_SPRY"/>
    <property type="match status" value="1"/>
</dbReference>
<dbReference type="Pfam" id="PF00622">
    <property type="entry name" value="SPRY"/>
    <property type="match status" value="1"/>
</dbReference>
<evidence type="ECO:0000256" key="3">
    <source>
        <dbReference type="ARBA" id="ARBA00022833"/>
    </source>
</evidence>
<dbReference type="InterPro" id="IPR003879">
    <property type="entry name" value="Butyrophylin_SPRY"/>
</dbReference>
<dbReference type="InterPro" id="IPR013083">
    <property type="entry name" value="Znf_RING/FYVE/PHD"/>
</dbReference>
<evidence type="ECO:0000256" key="5">
    <source>
        <dbReference type="SAM" id="Coils"/>
    </source>
</evidence>
<evidence type="ECO:0000313" key="10">
    <source>
        <dbReference type="RefSeq" id="XP_001345530.2"/>
    </source>
</evidence>
<dbReference type="InterPro" id="IPR058030">
    <property type="entry name" value="TRIM8/14/16/25/29/45/65_CC"/>
</dbReference>
<dbReference type="GO" id="GO:0016567">
    <property type="term" value="P:protein ubiquitination"/>
    <property type="evidence" value="ECO:0007669"/>
    <property type="project" value="InterPro"/>
</dbReference>
<keyword evidence="2 4" id="KW-0863">Zinc-finger</keyword>
<dbReference type="SMART" id="SM00449">
    <property type="entry name" value="SPRY"/>
    <property type="match status" value="1"/>
</dbReference>
<dbReference type="CDD" id="cd12893">
    <property type="entry name" value="SPRY_PRY_TRIM35"/>
    <property type="match status" value="1"/>
</dbReference>
<dbReference type="InterPro" id="IPR006574">
    <property type="entry name" value="PRY"/>
</dbReference>
<keyword evidence="5" id="KW-0175">Coiled coil</keyword>
<dbReference type="SMART" id="SM00336">
    <property type="entry name" value="BBOX"/>
    <property type="match status" value="1"/>
</dbReference>
<dbReference type="InterPro" id="IPR001870">
    <property type="entry name" value="B30.2/SPRY"/>
</dbReference>
<dbReference type="OrthoDB" id="6105938at2759"/>
<dbReference type="InterPro" id="IPR003877">
    <property type="entry name" value="SPRY_dom"/>
</dbReference>
<dbReference type="PROSITE" id="PS00518">
    <property type="entry name" value="ZF_RING_1"/>
    <property type="match status" value="1"/>
</dbReference>
<dbReference type="InterPro" id="IPR003613">
    <property type="entry name" value="Ubox_domain"/>
</dbReference>
<proteinExistence type="predicted"/>
<dbReference type="PANTHER" id="PTHR24103">
    <property type="entry name" value="E3 UBIQUITIN-PROTEIN LIGASE TRIM"/>
    <property type="match status" value="1"/>
</dbReference>
<evidence type="ECO:0000256" key="2">
    <source>
        <dbReference type="ARBA" id="ARBA00022771"/>
    </source>
</evidence>
<evidence type="ECO:0000259" key="6">
    <source>
        <dbReference type="PROSITE" id="PS50089"/>
    </source>
</evidence>
<dbReference type="InterPro" id="IPR017907">
    <property type="entry name" value="Znf_RING_CS"/>
</dbReference>
<dbReference type="GO" id="GO:0045087">
    <property type="term" value="P:innate immune response"/>
    <property type="evidence" value="ECO:0000318"/>
    <property type="project" value="GO_Central"/>
</dbReference>
<accession>A0A8M1PZW6</accession>
<keyword evidence="9" id="KW-1185">Reference proteome</keyword>
<dbReference type="GeneID" id="100006932"/>
<dbReference type="GO" id="GO:0008270">
    <property type="term" value="F:zinc ion binding"/>
    <property type="evidence" value="ECO:0007669"/>
    <property type="project" value="UniProtKB-KW"/>
</dbReference>
<dbReference type="SMART" id="SM00504">
    <property type="entry name" value="Ubox"/>
    <property type="match status" value="1"/>
</dbReference>
<feature type="coiled-coil region" evidence="5">
    <location>
        <begin position="129"/>
        <end position="214"/>
    </location>
</feature>
<dbReference type="SMART" id="SM00589">
    <property type="entry name" value="PRY"/>
    <property type="match status" value="1"/>
</dbReference>
<dbReference type="InterPro" id="IPR050143">
    <property type="entry name" value="TRIM/RBCC"/>
</dbReference>
<dbReference type="AGR" id="ZFIN:ZDB-GENE-110919-7"/>
<name>A0A8M1PZW6_DANRE</name>
<dbReference type="Gene3D" id="3.30.160.60">
    <property type="entry name" value="Classic Zinc Finger"/>
    <property type="match status" value="1"/>
</dbReference>
<protein>
    <submittedName>
        <fullName evidence="10">Zinc-binding protein A33</fullName>
    </submittedName>
</protein>
<feature type="domain" description="B30.2/SPRY" evidence="8">
    <location>
        <begin position="268"/>
        <end position="457"/>
    </location>
</feature>
<dbReference type="Pfam" id="PF25600">
    <property type="entry name" value="TRIM_CC"/>
    <property type="match status" value="1"/>
</dbReference>
<dbReference type="ZFIN" id="ZDB-GENE-110919-7">
    <property type="gene designation" value="trim35-4"/>
</dbReference>
<evidence type="ECO:0000259" key="8">
    <source>
        <dbReference type="PROSITE" id="PS50188"/>
    </source>
</evidence>
<dbReference type="Pfam" id="PF13445">
    <property type="entry name" value="zf-RING_UBOX"/>
    <property type="match status" value="1"/>
</dbReference>
<dbReference type="PROSITE" id="PS50089">
    <property type="entry name" value="ZF_RING_2"/>
    <property type="match status" value="1"/>
</dbReference>
<dbReference type="GO" id="GO:0005737">
    <property type="term" value="C:cytoplasm"/>
    <property type="evidence" value="ECO:0000318"/>
    <property type="project" value="GO_Central"/>
</dbReference>
<evidence type="ECO:0000256" key="4">
    <source>
        <dbReference type="PROSITE-ProRule" id="PRU00024"/>
    </source>
</evidence>
<dbReference type="KEGG" id="dre:100006932"/>
<keyword evidence="1" id="KW-0479">Metal-binding</keyword>
<dbReference type="CTD" id="100006932"/>
<dbReference type="SMART" id="SM00184">
    <property type="entry name" value="RING"/>
    <property type="match status" value="1"/>
</dbReference>
<dbReference type="RefSeq" id="XP_001345530.2">
    <property type="nucleotide sequence ID" value="XM_001345494.10"/>
</dbReference>
<dbReference type="Pfam" id="PF00643">
    <property type="entry name" value="zf-B_box"/>
    <property type="match status" value="1"/>
</dbReference>
<feature type="domain" description="RING-type" evidence="6">
    <location>
        <begin position="11"/>
        <end position="51"/>
    </location>
</feature>
<evidence type="ECO:0000259" key="7">
    <source>
        <dbReference type="PROSITE" id="PS50119"/>
    </source>
</evidence>
<sequence length="465" mass="53929">MSSQAEYDYICPVCHEVFRVPVILPCGHSFCQRCVRQFWSGRRARECPVCRRSCRHLQPVVNLALKNLCEEFETRRKRSRPEDMCGLHQEKLKLFCLQDNQPVCVVCFTSQQHDQHTLRPVAEAAAPRKDQLSAALKILQEKLQHREKTKEELQKTLQHIRAQAEQTERQIRLQFQKLHQFLRDEEEASVSAVREEEEEKQQMMKEKLEDINKHISDLSHAIRDTEESMSRSSIRFLQEFTVSMERVQISPPDPQIPAGALINESRHLGNLMHRVWRKMENIVQHTPVVLDPNTAHPDLLVSADLSSVRWSWSKRALPDNAERFDHHPCVLASEGVRSGTLSWAVEVRQSSDWTLGVTTELNQRKGWDFFSADVWSVCYDEYSVSERPVFGVRVKQRLERVRVDLDYDGGTISFSDAVNNTHIHTFSSNFTHTLIPFFSCYTIFNLKILPSNSQQQLNTNAELTP</sequence>
<dbReference type="Gene3D" id="2.60.120.920">
    <property type="match status" value="1"/>
</dbReference>
<evidence type="ECO:0000256" key="1">
    <source>
        <dbReference type="ARBA" id="ARBA00022723"/>
    </source>
</evidence>
<dbReference type="InterPro" id="IPR000315">
    <property type="entry name" value="Znf_B-box"/>
</dbReference>
<dbReference type="InterPro" id="IPR027370">
    <property type="entry name" value="Znf-RING_euk"/>
</dbReference>
<evidence type="ECO:0000313" key="9">
    <source>
        <dbReference type="Proteomes" id="UP000000437"/>
    </source>
</evidence>
<reference evidence="10" key="1">
    <citation type="submission" date="2025-08" db="UniProtKB">
        <authorList>
            <consortium name="RefSeq"/>
        </authorList>
    </citation>
    <scope>IDENTIFICATION</scope>
    <source>
        <strain evidence="10">Tuebingen</strain>
        <tissue evidence="10">Fibroblasts and whole tissue</tissue>
    </source>
</reference>
<dbReference type="AlphaFoldDB" id="A0A8M1PZW6"/>
<dbReference type="Pfam" id="PF13765">
    <property type="entry name" value="PRY"/>
    <property type="match status" value="1"/>
</dbReference>
<dbReference type="PRINTS" id="PR01407">
    <property type="entry name" value="BUTYPHLNCDUF"/>
</dbReference>
<dbReference type="Gene3D" id="3.30.40.10">
    <property type="entry name" value="Zinc/RING finger domain, C3HC4 (zinc finger)"/>
    <property type="match status" value="1"/>
</dbReference>
<evidence type="ECO:0000313" key="11">
    <source>
        <dbReference type="ZFIN" id="ZDB-GENE-110919-7"/>
    </source>
</evidence>
<gene>
    <name evidence="10 11" type="primary">trim35-4</name>
</gene>
<dbReference type="InterPro" id="IPR013320">
    <property type="entry name" value="ConA-like_dom_sf"/>
</dbReference>
<dbReference type="Proteomes" id="UP000000437">
    <property type="component" value="Chromosome 3"/>
</dbReference>
<dbReference type="PROSITE" id="PS50119">
    <property type="entry name" value="ZF_BBOX"/>
    <property type="match status" value="1"/>
</dbReference>
<dbReference type="GO" id="GO:0061630">
    <property type="term" value="F:ubiquitin protein ligase activity"/>
    <property type="evidence" value="ECO:0000318"/>
    <property type="project" value="GO_Central"/>
</dbReference>
<dbReference type="SUPFAM" id="SSF57850">
    <property type="entry name" value="RING/U-box"/>
    <property type="match status" value="1"/>
</dbReference>
<organism evidence="9 10">
    <name type="scientific">Danio rerio</name>
    <name type="common">Zebrafish</name>
    <name type="synonym">Brachydanio rerio</name>
    <dbReference type="NCBI Taxonomy" id="7955"/>
    <lineage>
        <taxon>Eukaryota</taxon>
        <taxon>Metazoa</taxon>
        <taxon>Chordata</taxon>
        <taxon>Craniata</taxon>
        <taxon>Vertebrata</taxon>
        <taxon>Euteleostomi</taxon>
        <taxon>Actinopterygii</taxon>
        <taxon>Neopterygii</taxon>
        <taxon>Teleostei</taxon>
        <taxon>Ostariophysi</taxon>
        <taxon>Cypriniformes</taxon>
        <taxon>Danionidae</taxon>
        <taxon>Danioninae</taxon>
        <taxon>Danio</taxon>
    </lineage>
</organism>
<dbReference type="SUPFAM" id="SSF57845">
    <property type="entry name" value="B-box zinc-binding domain"/>
    <property type="match status" value="1"/>
</dbReference>
<dbReference type="InterPro" id="IPR001841">
    <property type="entry name" value="Znf_RING"/>
</dbReference>
<dbReference type="InterPro" id="IPR043136">
    <property type="entry name" value="B30.2/SPRY_sf"/>
</dbReference>